<keyword evidence="1" id="KW-0802">TPR repeat</keyword>
<evidence type="ECO:0000313" key="3">
    <source>
        <dbReference type="EMBL" id="AIE86849.1"/>
    </source>
</evidence>
<dbReference type="Proteomes" id="UP000027982">
    <property type="component" value="Chromosome"/>
</dbReference>
<dbReference type="Pfam" id="PF00931">
    <property type="entry name" value="NB-ARC"/>
    <property type="match status" value="1"/>
</dbReference>
<gene>
    <name evidence="3" type="ORF">OP10G_3481</name>
</gene>
<dbReference type="Gene3D" id="3.40.50.300">
    <property type="entry name" value="P-loop containing nucleotide triphosphate hydrolases"/>
    <property type="match status" value="1"/>
</dbReference>
<keyword evidence="4" id="KW-1185">Reference proteome</keyword>
<evidence type="ECO:0000313" key="4">
    <source>
        <dbReference type="Proteomes" id="UP000027982"/>
    </source>
</evidence>
<dbReference type="EMBL" id="CP007139">
    <property type="protein sequence ID" value="AIE86849.1"/>
    <property type="molecule type" value="Genomic_DNA"/>
</dbReference>
<dbReference type="HOGENOM" id="CLU_004665_1_4_0"/>
<dbReference type="PANTHER" id="PTHR47691:SF3">
    <property type="entry name" value="HTH-TYPE TRANSCRIPTIONAL REGULATOR RV0890C-RELATED"/>
    <property type="match status" value="1"/>
</dbReference>
<dbReference type="GO" id="GO:0006355">
    <property type="term" value="P:regulation of DNA-templated transcription"/>
    <property type="evidence" value="ECO:0007669"/>
    <property type="project" value="InterPro"/>
</dbReference>
<name>A0A068NYC5_FIMGI</name>
<sequence>MRLFGSPEVLLNGKPMRRLRSRKGISLLAHLALKSPAEVSRDWLCEALWPDSPPEQGRLSLRQSLVDLRKALADQAERIESPSGRSLRFCSDDTYVDVKRFEELIASGEPGPSELNELEAIYRGPLIADWFEPSLLNERDAFQAAYVKYLSRYAKRSLEAADYETAIRCLRDASAAAPLQESLHRKLMTALADSGNVSEAVQVFIRAKANLRERLGLEPDPQTVALYQALLQSMPPSPAVTVRTERQDRIPRPLTPLVGREEEVTQILNLLAERPLVTITGPGGVGKSRTSAEVARLAAESSAFPDGVQVVSLEDVVNPDLVADHLVRNLGVADKNMPSASLALRRHLGNKRALLVLDNCEHVLASANKIVEGLLRDCHGLKILAASREPLSLNGEQVFPISPLRFSGDGAPIQEIRTSPATDLFFQRARLVQPGLRSDDENVRWAAKICRALDGIPLAIELAAARLNILPIAEVSQRMENRLSLLQSSERSRHPRHKTMEAAIDASYQLLNEEEKQAFRQLSVFEGGFTLESAGAVLEGKDPLAVVSRLIDTSLVYVQEDHFSPVRYSMYSTLREFGLGRLTESGELESTRRRHADEMIRLTTEMRDRLVTAEQEHAVERLRSERGNWSSALKHCPDNDRFVRLVHLLVRFWLYTASLREAKRWLDATFLRSEGADAKLMAWIYSHACAIANARDESREGIELAKEAIRRAKELGERDVLTAALGNIGMAYRAVGDYESAYRALAESIEQCDGTEPPIIVARAYANLGRTATDAGRYDAAEEHFRRSFSMCPAADSPRDYLFALQGYAWAKIVRGSPEAAKPLLAEALHRLRGLDDAYLLSWVFISLGSICTVERRYPDAAICKQIVRQLEASLGFEVSYNAEERLLAEAELIATELGPAKLAQIAEQTKAWSTDVAIDYGLRACSLSSG</sequence>
<accession>A0A068NYC5</accession>
<proteinExistence type="predicted"/>
<dbReference type="Gene3D" id="1.10.10.10">
    <property type="entry name" value="Winged helix-like DNA-binding domain superfamily/Winged helix DNA-binding domain"/>
    <property type="match status" value="1"/>
</dbReference>
<dbReference type="InterPro" id="IPR016032">
    <property type="entry name" value="Sig_transdc_resp-reg_C-effctor"/>
</dbReference>
<dbReference type="InterPro" id="IPR005158">
    <property type="entry name" value="BTAD"/>
</dbReference>
<dbReference type="SUPFAM" id="SSF52540">
    <property type="entry name" value="P-loop containing nucleoside triphosphate hydrolases"/>
    <property type="match status" value="1"/>
</dbReference>
<feature type="domain" description="Bacterial transcriptional activator" evidence="2">
    <location>
        <begin position="96"/>
        <end position="231"/>
    </location>
</feature>
<dbReference type="InterPro" id="IPR027417">
    <property type="entry name" value="P-loop_NTPase"/>
</dbReference>
<dbReference type="Pfam" id="PF13424">
    <property type="entry name" value="TPR_12"/>
    <property type="match status" value="1"/>
</dbReference>
<dbReference type="SMART" id="SM01043">
    <property type="entry name" value="BTAD"/>
    <property type="match status" value="1"/>
</dbReference>
<dbReference type="InterPro" id="IPR036388">
    <property type="entry name" value="WH-like_DNA-bd_sf"/>
</dbReference>
<dbReference type="InterPro" id="IPR002182">
    <property type="entry name" value="NB-ARC"/>
</dbReference>
<dbReference type="GO" id="GO:0043531">
    <property type="term" value="F:ADP binding"/>
    <property type="evidence" value="ECO:0007669"/>
    <property type="project" value="InterPro"/>
</dbReference>
<dbReference type="InterPro" id="IPR019734">
    <property type="entry name" value="TPR_rpt"/>
</dbReference>
<dbReference type="STRING" id="661478.OP10G_3481"/>
<dbReference type="PANTHER" id="PTHR47691">
    <property type="entry name" value="REGULATOR-RELATED"/>
    <property type="match status" value="1"/>
</dbReference>
<organism evidence="3 4">
    <name type="scientific">Fimbriimonas ginsengisoli Gsoil 348</name>
    <dbReference type="NCBI Taxonomy" id="661478"/>
    <lineage>
        <taxon>Bacteria</taxon>
        <taxon>Bacillati</taxon>
        <taxon>Armatimonadota</taxon>
        <taxon>Fimbriimonadia</taxon>
        <taxon>Fimbriimonadales</taxon>
        <taxon>Fimbriimonadaceae</taxon>
        <taxon>Fimbriimonas</taxon>
    </lineage>
</organism>
<dbReference type="Pfam" id="PF03704">
    <property type="entry name" value="BTAD"/>
    <property type="match status" value="1"/>
</dbReference>
<dbReference type="KEGG" id="fgi:OP10G_3481"/>
<dbReference type="AlphaFoldDB" id="A0A068NYC5"/>
<dbReference type="eggNOG" id="COG3903">
    <property type="taxonomic scope" value="Bacteria"/>
</dbReference>
<dbReference type="PROSITE" id="PS50005">
    <property type="entry name" value="TPR"/>
    <property type="match status" value="1"/>
</dbReference>
<dbReference type="SUPFAM" id="SSF46894">
    <property type="entry name" value="C-terminal effector domain of the bipartite response regulators"/>
    <property type="match status" value="1"/>
</dbReference>
<dbReference type="eggNOG" id="COG3629">
    <property type="taxonomic scope" value="Bacteria"/>
</dbReference>
<dbReference type="InterPro" id="IPR011990">
    <property type="entry name" value="TPR-like_helical_dom_sf"/>
</dbReference>
<dbReference type="GO" id="GO:0003677">
    <property type="term" value="F:DNA binding"/>
    <property type="evidence" value="ECO:0007669"/>
    <property type="project" value="InterPro"/>
</dbReference>
<reference evidence="3 4" key="1">
    <citation type="journal article" date="2014" name="PLoS ONE">
        <title>The first complete genome sequence of the class fimbriimonadia in the phylum armatimonadetes.</title>
        <authorList>
            <person name="Hu Z.Y."/>
            <person name="Wang Y.Z."/>
            <person name="Im W.T."/>
            <person name="Wang S.Y."/>
            <person name="Zhao G.P."/>
            <person name="Zheng H.J."/>
            <person name="Quan Z.X."/>
        </authorList>
    </citation>
    <scope>NUCLEOTIDE SEQUENCE [LARGE SCALE GENOMIC DNA]</scope>
    <source>
        <strain evidence="3">Gsoil 348</strain>
    </source>
</reference>
<protein>
    <submittedName>
        <fullName evidence="3">Transcriptional regulator, winged helix family</fullName>
    </submittedName>
</protein>
<feature type="repeat" description="TPR" evidence="1">
    <location>
        <begin position="762"/>
        <end position="795"/>
    </location>
</feature>
<dbReference type="SMART" id="SM00028">
    <property type="entry name" value="TPR"/>
    <property type="match status" value="2"/>
</dbReference>
<evidence type="ECO:0000259" key="2">
    <source>
        <dbReference type="SMART" id="SM01043"/>
    </source>
</evidence>
<dbReference type="SUPFAM" id="SSF48452">
    <property type="entry name" value="TPR-like"/>
    <property type="match status" value="2"/>
</dbReference>
<dbReference type="PRINTS" id="PR00364">
    <property type="entry name" value="DISEASERSIST"/>
</dbReference>
<dbReference type="Gene3D" id="1.25.40.10">
    <property type="entry name" value="Tetratricopeptide repeat domain"/>
    <property type="match status" value="2"/>
</dbReference>
<evidence type="ECO:0000256" key="1">
    <source>
        <dbReference type="PROSITE-ProRule" id="PRU00339"/>
    </source>
</evidence>